<dbReference type="InterPro" id="IPR004188">
    <property type="entry name" value="Phe-tRNA_ligase_II_N"/>
</dbReference>
<proteinExistence type="inferred from homology"/>
<evidence type="ECO:0000256" key="11">
    <source>
        <dbReference type="ARBA" id="ARBA00023146"/>
    </source>
</evidence>
<dbReference type="GO" id="GO:0140096">
    <property type="term" value="F:catalytic activity, acting on a protein"/>
    <property type="evidence" value="ECO:0007669"/>
    <property type="project" value="UniProtKB-ARBA"/>
</dbReference>
<dbReference type="InterPro" id="IPR010978">
    <property type="entry name" value="tRNA-bd_arm"/>
</dbReference>
<dbReference type="FunFam" id="3.30.930.10:FF:000003">
    <property type="entry name" value="Phenylalanine--tRNA ligase alpha subunit"/>
    <property type="match status" value="1"/>
</dbReference>
<evidence type="ECO:0000313" key="15">
    <source>
        <dbReference type="EMBL" id="EGL82440.1"/>
    </source>
</evidence>
<evidence type="ECO:0000256" key="2">
    <source>
        <dbReference type="ARBA" id="ARBA00010207"/>
    </source>
</evidence>
<comment type="similarity">
    <text evidence="2 13">Belongs to the class-II aminoacyl-tRNA synthetase family. Phe-tRNA synthetase alpha subunit type 1 subfamily.</text>
</comment>
<dbReference type="PANTHER" id="PTHR11538">
    <property type="entry name" value="PHENYLALANYL-TRNA SYNTHETASE"/>
    <property type="match status" value="1"/>
</dbReference>
<evidence type="ECO:0000256" key="8">
    <source>
        <dbReference type="ARBA" id="ARBA00022840"/>
    </source>
</evidence>
<dbReference type="PROSITE" id="PS50862">
    <property type="entry name" value="AA_TRNA_LIGASE_II"/>
    <property type="match status" value="1"/>
</dbReference>
<evidence type="ECO:0000256" key="12">
    <source>
        <dbReference type="ARBA" id="ARBA00049255"/>
    </source>
</evidence>
<evidence type="ECO:0000256" key="4">
    <source>
        <dbReference type="ARBA" id="ARBA00022490"/>
    </source>
</evidence>
<sequence length="348" mass="39650">MDKYMQDKLLALRDEALAQIHAAQEPRQLQEVKVKYLGKKGPITEVLRGMGALPAEERPKVGQLANDIRRQIEQALQARAVELEQKQLEERLKQEKVDVTLPGRPVHQGATHPLSGVIEQIEDIFLGMGFKIAEGPEVESDYYNFEALNLPKNHPARDMQDSFYITEEILLRTHTSPVQVRTMEEMKGKVPVKIICPGKVFRRDTDDATHSHQFMQIEGLYVDEGISMSDLKGILLQFAREMFGQDQEIRLRPSFFPFTEPSAEVDISCILCGGKGCRVCKDSGWIEILGSGMVHPWVLKRAGYDPNKYTGFAFGMGVERIAMLKYGIDDIRHFYTNDGRFLHQFQRI</sequence>
<dbReference type="GO" id="GO:0005737">
    <property type="term" value="C:cytoplasm"/>
    <property type="evidence" value="ECO:0007669"/>
    <property type="project" value="UniProtKB-SubCell"/>
</dbReference>
<dbReference type="GO" id="GO:0005524">
    <property type="term" value="F:ATP binding"/>
    <property type="evidence" value="ECO:0007669"/>
    <property type="project" value="UniProtKB-UniRule"/>
</dbReference>
<dbReference type="InterPro" id="IPR006195">
    <property type="entry name" value="aa-tRNA-synth_II"/>
</dbReference>
<comment type="cofactor">
    <cofactor evidence="13">
        <name>Mg(2+)</name>
        <dbReference type="ChEBI" id="CHEBI:18420"/>
    </cofactor>
    <text evidence="13">Binds 2 magnesium ions per tetramer.</text>
</comment>
<dbReference type="Gene3D" id="3.30.930.10">
    <property type="entry name" value="Bira Bifunctional Protein, Domain 2"/>
    <property type="match status" value="1"/>
</dbReference>
<comment type="catalytic activity">
    <reaction evidence="12 13">
        <text>tRNA(Phe) + L-phenylalanine + ATP = L-phenylalanyl-tRNA(Phe) + AMP + diphosphate + H(+)</text>
        <dbReference type="Rhea" id="RHEA:19413"/>
        <dbReference type="Rhea" id="RHEA-COMP:9668"/>
        <dbReference type="Rhea" id="RHEA-COMP:9699"/>
        <dbReference type="ChEBI" id="CHEBI:15378"/>
        <dbReference type="ChEBI" id="CHEBI:30616"/>
        <dbReference type="ChEBI" id="CHEBI:33019"/>
        <dbReference type="ChEBI" id="CHEBI:58095"/>
        <dbReference type="ChEBI" id="CHEBI:78442"/>
        <dbReference type="ChEBI" id="CHEBI:78531"/>
        <dbReference type="ChEBI" id="CHEBI:456215"/>
        <dbReference type="EC" id="6.1.1.20"/>
    </reaction>
</comment>
<organism evidence="15 16">
    <name type="scientific">Caldalkalibacillus thermarum (strain TA2.A1)</name>
    <dbReference type="NCBI Taxonomy" id="986075"/>
    <lineage>
        <taxon>Bacteria</taxon>
        <taxon>Bacillati</taxon>
        <taxon>Bacillota</taxon>
        <taxon>Bacilli</taxon>
        <taxon>Bacillales</taxon>
        <taxon>Bacillaceae</taxon>
        <taxon>Caldalkalibacillus</taxon>
    </lineage>
</organism>
<dbReference type="EC" id="6.1.1.20" evidence="13"/>
<dbReference type="PANTHER" id="PTHR11538:SF41">
    <property type="entry name" value="PHENYLALANINE--TRNA LIGASE, MITOCHONDRIAL"/>
    <property type="match status" value="1"/>
</dbReference>
<evidence type="ECO:0000256" key="13">
    <source>
        <dbReference type="HAMAP-Rule" id="MF_00281"/>
    </source>
</evidence>
<dbReference type="GO" id="GO:0004826">
    <property type="term" value="F:phenylalanine-tRNA ligase activity"/>
    <property type="evidence" value="ECO:0007669"/>
    <property type="project" value="UniProtKB-UniRule"/>
</dbReference>
<keyword evidence="9 13" id="KW-0460">Magnesium</keyword>
<comment type="subcellular location">
    <subcellularLocation>
        <location evidence="1 13">Cytoplasm</location>
    </subcellularLocation>
</comment>
<keyword evidence="10 13" id="KW-0648">Protein biosynthesis</keyword>
<dbReference type="CDD" id="cd00496">
    <property type="entry name" value="PheRS_alpha_core"/>
    <property type="match status" value="1"/>
</dbReference>
<dbReference type="HAMAP" id="MF_00281">
    <property type="entry name" value="Phe_tRNA_synth_alpha1"/>
    <property type="match status" value="1"/>
</dbReference>
<evidence type="ECO:0000313" key="16">
    <source>
        <dbReference type="Proteomes" id="UP000010716"/>
    </source>
</evidence>
<reference evidence="15 16" key="1">
    <citation type="journal article" date="2011" name="J. Bacteriol.">
        <title>Draft genome sequence of the thermoalkaliphilic Caldalkalibacillus thermarum strain TA2.A1.</title>
        <authorList>
            <person name="Kalamorz F."/>
            <person name="Keis S."/>
            <person name="McMillan D.G."/>
            <person name="Olsson K."/>
            <person name="Stanton J.A."/>
            <person name="Stockwell P."/>
            <person name="Black M.A."/>
            <person name="Klingeman D.M."/>
            <person name="Land M.L."/>
            <person name="Han C.S."/>
            <person name="Martin S.L."/>
            <person name="Becher S.A."/>
            <person name="Peddie C.J."/>
            <person name="Morgan H.W."/>
            <person name="Matthies D."/>
            <person name="Preiss L."/>
            <person name="Meier T."/>
            <person name="Brown S.D."/>
            <person name="Cook G.M."/>
        </authorList>
    </citation>
    <scope>NUCLEOTIDE SEQUENCE [LARGE SCALE GENOMIC DNA]</scope>
    <source>
        <strain evidence="15 16">TA2.A1</strain>
    </source>
</reference>
<evidence type="ECO:0000259" key="14">
    <source>
        <dbReference type="PROSITE" id="PS50862"/>
    </source>
</evidence>
<evidence type="ECO:0000256" key="7">
    <source>
        <dbReference type="ARBA" id="ARBA00022741"/>
    </source>
</evidence>
<accession>F5L8C0</accession>
<comment type="subunit">
    <text evidence="3 13">Tetramer of two alpha and two beta subunits.</text>
</comment>
<dbReference type="GO" id="GO:0000049">
    <property type="term" value="F:tRNA binding"/>
    <property type="evidence" value="ECO:0007669"/>
    <property type="project" value="InterPro"/>
</dbReference>
<evidence type="ECO:0000256" key="10">
    <source>
        <dbReference type="ARBA" id="ARBA00022917"/>
    </source>
</evidence>
<dbReference type="Pfam" id="PF01409">
    <property type="entry name" value="tRNA-synt_2d"/>
    <property type="match status" value="1"/>
</dbReference>
<evidence type="ECO:0000256" key="5">
    <source>
        <dbReference type="ARBA" id="ARBA00022598"/>
    </source>
</evidence>
<dbReference type="EMBL" id="AFCE01000149">
    <property type="protein sequence ID" value="EGL82440.1"/>
    <property type="molecule type" value="Genomic_DNA"/>
</dbReference>
<dbReference type="GO" id="GO:0006432">
    <property type="term" value="P:phenylalanyl-tRNA aminoacylation"/>
    <property type="evidence" value="ECO:0007669"/>
    <property type="project" value="UniProtKB-UniRule"/>
</dbReference>
<dbReference type="Proteomes" id="UP000010716">
    <property type="component" value="Unassembled WGS sequence"/>
</dbReference>
<protein>
    <recommendedName>
        <fullName evidence="13">Phenylalanine--tRNA ligase alpha subunit</fullName>
        <ecNumber evidence="13">6.1.1.20</ecNumber>
    </recommendedName>
    <alternativeName>
        <fullName evidence="13">Phenylalanyl-tRNA synthetase alpha subunit</fullName>
        <shortName evidence="13">PheRS</shortName>
    </alternativeName>
</protein>
<dbReference type="GO" id="GO:0016740">
    <property type="term" value="F:transferase activity"/>
    <property type="evidence" value="ECO:0007669"/>
    <property type="project" value="UniProtKB-ARBA"/>
</dbReference>
<keyword evidence="8 13" id="KW-0067">ATP-binding</keyword>
<comment type="caution">
    <text evidence="15">The sequence shown here is derived from an EMBL/GenBank/DDBJ whole genome shotgun (WGS) entry which is preliminary data.</text>
</comment>
<dbReference type="SUPFAM" id="SSF46589">
    <property type="entry name" value="tRNA-binding arm"/>
    <property type="match status" value="1"/>
</dbReference>
<keyword evidence="6 13" id="KW-0479">Metal-binding</keyword>
<name>F5L8C0_CALTT</name>
<keyword evidence="11 13" id="KW-0030">Aminoacyl-tRNA synthetase</keyword>
<evidence type="ECO:0000256" key="6">
    <source>
        <dbReference type="ARBA" id="ARBA00022723"/>
    </source>
</evidence>
<keyword evidence="5 13" id="KW-0436">Ligase</keyword>
<evidence type="ECO:0000256" key="9">
    <source>
        <dbReference type="ARBA" id="ARBA00022842"/>
    </source>
</evidence>
<dbReference type="InterPro" id="IPR022911">
    <property type="entry name" value="Phe_tRNA_ligase_alpha1_bac"/>
</dbReference>
<gene>
    <name evidence="13" type="primary">pheS</name>
    <name evidence="15" type="ORF">CathTA2_2072</name>
</gene>
<dbReference type="InterPro" id="IPR002319">
    <property type="entry name" value="Phenylalanyl-tRNA_Synthase"/>
</dbReference>
<dbReference type="InterPro" id="IPR004529">
    <property type="entry name" value="Phe-tRNA-synth_IIc_asu"/>
</dbReference>
<dbReference type="InterPro" id="IPR045864">
    <property type="entry name" value="aa-tRNA-synth_II/BPL/LPL"/>
</dbReference>
<dbReference type="eggNOG" id="COG0016">
    <property type="taxonomic scope" value="Bacteria"/>
</dbReference>
<keyword evidence="7 13" id="KW-0547">Nucleotide-binding</keyword>
<evidence type="ECO:0000256" key="1">
    <source>
        <dbReference type="ARBA" id="ARBA00004496"/>
    </source>
</evidence>
<dbReference type="GO" id="GO:0000287">
    <property type="term" value="F:magnesium ion binding"/>
    <property type="evidence" value="ECO:0007669"/>
    <property type="project" value="UniProtKB-UniRule"/>
</dbReference>
<evidence type="ECO:0000256" key="3">
    <source>
        <dbReference type="ARBA" id="ARBA00011209"/>
    </source>
</evidence>
<dbReference type="NCBIfam" id="TIGR00468">
    <property type="entry name" value="pheS"/>
    <property type="match status" value="1"/>
</dbReference>
<keyword evidence="4 13" id="KW-0963">Cytoplasm</keyword>
<feature type="binding site" evidence="13">
    <location>
        <position position="260"/>
    </location>
    <ligand>
        <name>Mg(2+)</name>
        <dbReference type="ChEBI" id="CHEBI:18420"/>
        <note>shared with beta subunit</note>
    </ligand>
</feature>
<dbReference type="Pfam" id="PF02912">
    <property type="entry name" value="Phe_tRNA-synt_N"/>
    <property type="match status" value="1"/>
</dbReference>
<dbReference type="AlphaFoldDB" id="F5L8C0"/>
<feature type="domain" description="Aminoacyl-transfer RNA synthetases class-II family profile" evidence="14">
    <location>
        <begin position="117"/>
        <end position="324"/>
    </location>
</feature>
<dbReference type="SUPFAM" id="SSF55681">
    <property type="entry name" value="Class II aaRS and biotin synthetases"/>
    <property type="match status" value="1"/>
</dbReference>